<dbReference type="InterPro" id="IPR038506">
    <property type="entry name" value="GLE1-like_sf"/>
</dbReference>
<evidence type="ECO:0000256" key="1">
    <source>
        <dbReference type="ARBA" id="ARBA00004567"/>
    </source>
</evidence>
<evidence type="ECO:0000256" key="9">
    <source>
        <dbReference type="ARBA" id="ARBA00024680"/>
    </source>
</evidence>
<keyword evidence="6" id="KW-0811">Translocation</keyword>
<evidence type="ECO:0000256" key="11">
    <source>
        <dbReference type="ARBA" id="ARBA00029983"/>
    </source>
</evidence>
<dbReference type="Proteomes" id="UP000823941">
    <property type="component" value="Chromosome 25"/>
</dbReference>
<evidence type="ECO:0000256" key="4">
    <source>
        <dbReference type="ARBA" id="ARBA00022816"/>
    </source>
</evidence>
<keyword evidence="13" id="KW-0175">Coiled coil</keyword>
<accession>A0ABQ7PXV3</accession>
<dbReference type="Gene3D" id="1.25.40.510">
    <property type="entry name" value="GLE1-like"/>
    <property type="match status" value="1"/>
</dbReference>
<feature type="coiled-coil region" evidence="13">
    <location>
        <begin position="265"/>
        <end position="336"/>
    </location>
</feature>
<protein>
    <recommendedName>
        <fullName evidence="10">mRNA export factor GLE1</fullName>
    </recommendedName>
    <alternativeName>
        <fullName evidence="12">GLE1 RNA export mediator</fullName>
    </alternativeName>
    <alternativeName>
        <fullName evidence="11">Nucleoporin GLE1</fullName>
    </alternativeName>
</protein>
<comment type="function">
    <text evidence="9">Required for the export of mRNAs containing poly(A) tails from the nucleus into the cytoplasm. May be involved in the terminal step of the mRNA transport through the nuclear pore complex (NPC).</text>
</comment>
<reference evidence="14 15" key="1">
    <citation type="submission" date="2021-06" db="EMBL/GenBank/DDBJ databases">
        <title>A haploid diamondback moth (Plutella xylostella L.) genome assembly resolves 31 chromosomes and identifies a diamide resistance mutation.</title>
        <authorList>
            <person name="Ward C.M."/>
            <person name="Perry K.D."/>
            <person name="Baker G."/>
            <person name="Powis K."/>
            <person name="Heckel D.G."/>
            <person name="Baxter S.W."/>
        </authorList>
    </citation>
    <scope>NUCLEOTIDE SEQUENCE [LARGE SCALE GENOMIC DNA]</scope>
    <source>
        <strain evidence="14 15">LV</strain>
        <tissue evidence="14">Single pupa</tissue>
    </source>
</reference>
<dbReference type="Pfam" id="PF07817">
    <property type="entry name" value="GLE1"/>
    <property type="match status" value="1"/>
</dbReference>
<evidence type="ECO:0000313" key="15">
    <source>
        <dbReference type="Proteomes" id="UP000823941"/>
    </source>
</evidence>
<comment type="caution">
    <text evidence="14">The sequence shown here is derived from an EMBL/GenBank/DDBJ whole genome shotgun (WGS) entry which is preliminary data.</text>
</comment>
<dbReference type="PANTHER" id="PTHR12960">
    <property type="entry name" value="GLE-1-RELATED"/>
    <property type="match status" value="1"/>
</dbReference>
<evidence type="ECO:0000256" key="2">
    <source>
        <dbReference type="ARBA" id="ARBA00011056"/>
    </source>
</evidence>
<dbReference type="PANTHER" id="PTHR12960:SF0">
    <property type="entry name" value="MRNA EXPORT FACTOR GLE1"/>
    <property type="match status" value="1"/>
</dbReference>
<keyword evidence="7" id="KW-0906">Nuclear pore complex</keyword>
<keyword evidence="5" id="KW-0653">Protein transport</keyword>
<proteinExistence type="inferred from homology"/>
<evidence type="ECO:0000256" key="3">
    <source>
        <dbReference type="ARBA" id="ARBA00022448"/>
    </source>
</evidence>
<evidence type="ECO:0000256" key="12">
    <source>
        <dbReference type="ARBA" id="ARBA00030897"/>
    </source>
</evidence>
<evidence type="ECO:0000313" key="14">
    <source>
        <dbReference type="EMBL" id="KAG7297817.1"/>
    </source>
</evidence>
<dbReference type="EMBL" id="JAHIBW010000025">
    <property type="protein sequence ID" value="KAG7297817.1"/>
    <property type="molecule type" value="Genomic_DNA"/>
</dbReference>
<comment type="subcellular location">
    <subcellularLocation>
        <location evidence="1">Nucleus</location>
        <location evidence="1">Nuclear pore complex</location>
    </subcellularLocation>
</comment>
<evidence type="ECO:0000256" key="13">
    <source>
        <dbReference type="SAM" id="Coils"/>
    </source>
</evidence>
<keyword evidence="4" id="KW-0509">mRNA transport</keyword>
<evidence type="ECO:0000256" key="5">
    <source>
        <dbReference type="ARBA" id="ARBA00022927"/>
    </source>
</evidence>
<comment type="similarity">
    <text evidence="2">Belongs to the GLE1 family.</text>
</comment>
<organism evidence="14 15">
    <name type="scientific">Plutella xylostella</name>
    <name type="common">Diamondback moth</name>
    <name type="synonym">Plutella maculipennis</name>
    <dbReference type="NCBI Taxonomy" id="51655"/>
    <lineage>
        <taxon>Eukaryota</taxon>
        <taxon>Metazoa</taxon>
        <taxon>Ecdysozoa</taxon>
        <taxon>Arthropoda</taxon>
        <taxon>Hexapoda</taxon>
        <taxon>Insecta</taxon>
        <taxon>Pterygota</taxon>
        <taxon>Neoptera</taxon>
        <taxon>Endopterygota</taxon>
        <taxon>Lepidoptera</taxon>
        <taxon>Glossata</taxon>
        <taxon>Ditrysia</taxon>
        <taxon>Yponomeutoidea</taxon>
        <taxon>Plutellidae</taxon>
        <taxon>Plutella</taxon>
    </lineage>
</organism>
<evidence type="ECO:0000256" key="7">
    <source>
        <dbReference type="ARBA" id="ARBA00023132"/>
    </source>
</evidence>
<evidence type="ECO:0000256" key="10">
    <source>
        <dbReference type="ARBA" id="ARBA00026227"/>
    </source>
</evidence>
<keyword evidence="8" id="KW-0539">Nucleus</keyword>
<keyword evidence="15" id="KW-1185">Reference proteome</keyword>
<keyword evidence="3" id="KW-0813">Transport</keyword>
<evidence type="ECO:0000256" key="6">
    <source>
        <dbReference type="ARBA" id="ARBA00023010"/>
    </source>
</evidence>
<gene>
    <name evidence="14" type="ORF">JYU34_018560</name>
</gene>
<name>A0ABQ7PXV3_PLUXY</name>
<evidence type="ECO:0000256" key="8">
    <source>
        <dbReference type="ARBA" id="ARBA00023242"/>
    </source>
</evidence>
<dbReference type="InterPro" id="IPR012476">
    <property type="entry name" value="GLE1"/>
</dbReference>
<sequence length="653" mass="75077">MMSGTISSRMPRNNNKMKVDIRSISEELSNFDKLRITALTKAAEISSVVKDVTIGPNSPVKKEVVYKDPTLVNPPPKKTEVKENLNEDTLGVDLRYVIKMKQYERQMQEASDLLFKNLVENMIAKRAETMRTFWKKQSQECEKKTQELRARKLQMLKELQENDNLSVLEKAKLDEKNSQIINKQTIETMNQILEEQNKATARFAAITDSHTKVCYCYNEINDLLQSNPGAKKVCEKYMVSLNTVKGNINSILDMCKTGQITDKEVKQAEILAMNIENVKKKLIEDIDELKQLELMKKKEEEEQNRKKQLQLEEQKAKEAEALQEQEKQKAAALQTQKTTKPTFYSATNYSYYEELKQFLVHYETLYKDLLEDTNLKKFRFDCQKAVNTPVNAVSSVSGPHMRDKYDKLSKLLRGERVQVLDIFVQATQHPQGLFYVTALLAKKIVRQGDLLVSSNPEAAFPLASVTVALLAQFPEFGKLLEAYFHRECPYLVPMFLPQKQGQTDKEFYMSRGYTYNDEGVVEKQDKFLKRMSGIFRLKCAIWIAQTPRFLNAPNPHGLKDGWKWLASFINLRPEPDISATLIHDFFAVCGSEFLKCYGRQFTKIIKVISTDYLKILENIDEGGPKTRLEVFLQNVLKTGHIPPPSGLLPANTW</sequence>